<dbReference type="EMBL" id="CM055752">
    <property type="protein sequence ID" value="KAJ7992202.1"/>
    <property type="molecule type" value="Genomic_DNA"/>
</dbReference>
<keyword evidence="2" id="KW-1185">Reference proteome</keyword>
<evidence type="ECO:0000313" key="2">
    <source>
        <dbReference type="Proteomes" id="UP001157502"/>
    </source>
</evidence>
<accession>A0ACC2FLJ5</accession>
<comment type="caution">
    <text evidence="1">The sequence shown here is derived from an EMBL/GenBank/DDBJ whole genome shotgun (WGS) entry which is preliminary data.</text>
</comment>
<protein>
    <submittedName>
        <fullName evidence="1">Uncharacterized protein</fullName>
    </submittedName>
</protein>
<sequence>MMLMMNVTIVAKQPGSPQESVSDACTDLEPGLDRPRGFAARPTSPDLRQRVSKCLQAFEPPCEALSRRALPQREIYGGNDCNCAQQRAVGAPSPVVFIPHVKSPLRKPFNTVNDPPASTDRTGRSYAVQERTKSSSGVHVSHFPLRGEVTLLDAQPCFC</sequence>
<evidence type="ECO:0000313" key="1">
    <source>
        <dbReference type="EMBL" id="KAJ7992202.1"/>
    </source>
</evidence>
<name>A0ACC2FLJ5_DALPE</name>
<gene>
    <name evidence="1" type="ORF">DPEC_G00276080</name>
</gene>
<proteinExistence type="predicted"/>
<reference evidence="1" key="1">
    <citation type="submission" date="2021-05" db="EMBL/GenBank/DDBJ databases">
        <authorList>
            <person name="Pan Q."/>
            <person name="Jouanno E."/>
            <person name="Zahm M."/>
            <person name="Klopp C."/>
            <person name="Cabau C."/>
            <person name="Louis A."/>
            <person name="Berthelot C."/>
            <person name="Parey E."/>
            <person name="Roest Crollius H."/>
            <person name="Montfort J."/>
            <person name="Robinson-Rechavi M."/>
            <person name="Bouchez O."/>
            <person name="Lampietro C."/>
            <person name="Lopez Roques C."/>
            <person name="Donnadieu C."/>
            <person name="Postlethwait J."/>
            <person name="Bobe J."/>
            <person name="Dillon D."/>
            <person name="Chandos A."/>
            <person name="von Hippel F."/>
            <person name="Guiguen Y."/>
        </authorList>
    </citation>
    <scope>NUCLEOTIDE SEQUENCE</scope>
    <source>
        <strain evidence="1">YG-Jan2019</strain>
    </source>
</reference>
<dbReference type="Proteomes" id="UP001157502">
    <property type="component" value="Chromosome 25"/>
</dbReference>
<organism evidence="1 2">
    <name type="scientific">Dallia pectoralis</name>
    <name type="common">Alaska blackfish</name>
    <dbReference type="NCBI Taxonomy" id="75939"/>
    <lineage>
        <taxon>Eukaryota</taxon>
        <taxon>Metazoa</taxon>
        <taxon>Chordata</taxon>
        <taxon>Craniata</taxon>
        <taxon>Vertebrata</taxon>
        <taxon>Euteleostomi</taxon>
        <taxon>Actinopterygii</taxon>
        <taxon>Neopterygii</taxon>
        <taxon>Teleostei</taxon>
        <taxon>Protacanthopterygii</taxon>
        <taxon>Esociformes</taxon>
        <taxon>Umbridae</taxon>
        <taxon>Dallia</taxon>
    </lineage>
</organism>